<dbReference type="SMART" id="SM00823">
    <property type="entry name" value="PKS_PP"/>
    <property type="match status" value="1"/>
</dbReference>
<dbReference type="Gene3D" id="1.10.1200.10">
    <property type="entry name" value="ACP-like"/>
    <property type="match status" value="1"/>
</dbReference>
<dbReference type="RefSeq" id="WP_006749752.1">
    <property type="nucleotide sequence ID" value="NZ_CADEPQ010000013.1"/>
</dbReference>
<dbReference type="GO" id="GO:0005737">
    <property type="term" value="C:cytoplasm"/>
    <property type="evidence" value="ECO:0007669"/>
    <property type="project" value="TreeGrafter"/>
</dbReference>
<sequence>MIQPIEIPHVRRVDHVVASVVASVLGRDAVTPDDDFFTIGGSSISAALVSTQLERQLGHDVPVRLLFEYPCLRVFSEKLLESMSVAAR</sequence>
<dbReference type="PANTHER" id="PTHR45527">
    <property type="entry name" value="NONRIBOSOMAL PEPTIDE SYNTHETASE"/>
    <property type="match status" value="1"/>
</dbReference>
<organism evidence="4 5">
    <name type="scientific">Burkholderia ambifaria</name>
    <dbReference type="NCBI Taxonomy" id="152480"/>
    <lineage>
        <taxon>Bacteria</taxon>
        <taxon>Pseudomonadati</taxon>
        <taxon>Pseudomonadota</taxon>
        <taxon>Betaproteobacteria</taxon>
        <taxon>Burkholderiales</taxon>
        <taxon>Burkholderiaceae</taxon>
        <taxon>Burkholderia</taxon>
        <taxon>Burkholderia cepacia complex</taxon>
    </lineage>
</organism>
<dbReference type="Pfam" id="PF00550">
    <property type="entry name" value="PP-binding"/>
    <property type="match status" value="1"/>
</dbReference>
<dbReference type="SUPFAM" id="SSF47336">
    <property type="entry name" value="ACP-like"/>
    <property type="match status" value="1"/>
</dbReference>
<dbReference type="GeneID" id="93089360"/>
<dbReference type="Proteomes" id="UP000682266">
    <property type="component" value="Unassembled WGS sequence"/>
</dbReference>
<dbReference type="PROSITE" id="PS00012">
    <property type="entry name" value="PHOSPHOPANTETHEINE"/>
    <property type="match status" value="1"/>
</dbReference>
<protein>
    <submittedName>
        <fullName evidence="4">Phosphopantetheine-binding protein</fullName>
    </submittedName>
</protein>
<evidence type="ECO:0000313" key="5">
    <source>
        <dbReference type="Proteomes" id="UP000682266"/>
    </source>
</evidence>
<evidence type="ECO:0000256" key="2">
    <source>
        <dbReference type="ARBA" id="ARBA00022553"/>
    </source>
</evidence>
<keyword evidence="1" id="KW-0596">Phosphopantetheine</keyword>
<evidence type="ECO:0000256" key="1">
    <source>
        <dbReference type="ARBA" id="ARBA00022450"/>
    </source>
</evidence>
<evidence type="ECO:0000259" key="3">
    <source>
        <dbReference type="PROSITE" id="PS50075"/>
    </source>
</evidence>
<reference evidence="4" key="1">
    <citation type="submission" date="2021-04" db="EMBL/GenBank/DDBJ databases">
        <title>A collection of bacterial strains from the Burkholderia cepacia Research Laboratory and Repository.</title>
        <authorList>
            <person name="Lipuma J."/>
            <person name="Spilker T."/>
        </authorList>
    </citation>
    <scope>NUCLEOTIDE SEQUENCE</scope>
    <source>
        <strain evidence="4">AU36012</strain>
    </source>
</reference>
<keyword evidence="2" id="KW-0597">Phosphoprotein</keyword>
<dbReference type="InterPro" id="IPR036736">
    <property type="entry name" value="ACP-like_sf"/>
</dbReference>
<feature type="domain" description="Carrier" evidence="3">
    <location>
        <begin position="8"/>
        <end position="83"/>
    </location>
</feature>
<dbReference type="GO" id="GO:0031177">
    <property type="term" value="F:phosphopantetheine binding"/>
    <property type="evidence" value="ECO:0007669"/>
    <property type="project" value="InterPro"/>
</dbReference>
<dbReference type="PANTHER" id="PTHR45527:SF1">
    <property type="entry name" value="FATTY ACID SYNTHASE"/>
    <property type="match status" value="1"/>
</dbReference>
<proteinExistence type="predicted"/>
<gene>
    <name evidence="4" type="ORF">KDW93_14530</name>
</gene>
<dbReference type="InterPro" id="IPR020806">
    <property type="entry name" value="PKS_PP-bd"/>
</dbReference>
<dbReference type="AlphaFoldDB" id="A0AA41E889"/>
<name>A0AA41E889_9BURK</name>
<dbReference type="PROSITE" id="PS50075">
    <property type="entry name" value="CARRIER"/>
    <property type="match status" value="1"/>
</dbReference>
<dbReference type="OMA" id="IHVEVPH"/>
<dbReference type="GO" id="GO:0044550">
    <property type="term" value="P:secondary metabolite biosynthetic process"/>
    <property type="evidence" value="ECO:0007669"/>
    <property type="project" value="TreeGrafter"/>
</dbReference>
<dbReference type="InterPro" id="IPR006162">
    <property type="entry name" value="Ppantetheine_attach_site"/>
</dbReference>
<accession>A0AA41E889</accession>
<dbReference type="GO" id="GO:0043041">
    <property type="term" value="P:amino acid activation for nonribosomal peptide biosynthetic process"/>
    <property type="evidence" value="ECO:0007669"/>
    <property type="project" value="TreeGrafter"/>
</dbReference>
<dbReference type="EMBL" id="JAGSVG010000011">
    <property type="protein sequence ID" value="MBR8130181.1"/>
    <property type="molecule type" value="Genomic_DNA"/>
</dbReference>
<dbReference type="InterPro" id="IPR009081">
    <property type="entry name" value="PP-bd_ACP"/>
</dbReference>
<comment type="caution">
    <text evidence="4">The sequence shown here is derived from an EMBL/GenBank/DDBJ whole genome shotgun (WGS) entry which is preliminary data.</text>
</comment>
<evidence type="ECO:0000313" key="4">
    <source>
        <dbReference type="EMBL" id="MBR8130181.1"/>
    </source>
</evidence>